<dbReference type="InterPro" id="IPR036322">
    <property type="entry name" value="WD40_repeat_dom_sf"/>
</dbReference>
<dbReference type="InterPro" id="IPR015943">
    <property type="entry name" value="WD40/YVTN_repeat-like_dom_sf"/>
</dbReference>
<dbReference type="PROSITE" id="PS50082">
    <property type="entry name" value="WD_REPEATS_2"/>
    <property type="match status" value="6"/>
</dbReference>
<dbReference type="PROSITE" id="PS50181">
    <property type="entry name" value="FBOX"/>
    <property type="match status" value="1"/>
</dbReference>
<dbReference type="InterPro" id="IPR001810">
    <property type="entry name" value="F-box_dom"/>
</dbReference>
<dbReference type="InterPro" id="IPR020472">
    <property type="entry name" value="WD40_PAC1"/>
</dbReference>
<gene>
    <name evidence="5" type="ORF">AGERDE_LOCUS8744</name>
</gene>
<dbReference type="EMBL" id="CAJVPL010001954">
    <property type="protein sequence ID" value="CAG8593845.1"/>
    <property type="molecule type" value="Genomic_DNA"/>
</dbReference>
<dbReference type="SMART" id="SM00256">
    <property type="entry name" value="FBOX"/>
    <property type="match status" value="1"/>
</dbReference>
<evidence type="ECO:0000259" key="4">
    <source>
        <dbReference type="PROSITE" id="PS50181"/>
    </source>
</evidence>
<dbReference type="Proteomes" id="UP000789831">
    <property type="component" value="Unassembled WGS sequence"/>
</dbReference>
<reference evidence="5" key="1">
    <citation type="submission" date="2021-06" db="EMBL/GenBank/DDBJ databases">
        <authorList>
            <person name="Kallberg Y."/>
            <person name="Tangrot J."/>
            <person name="Rosling A."/>
        </authorList>
    </citation>
    <scope>NUCLEOTIDE SEQUENCE</scope>
    <source>
        <strain evidence="5">MT106</strain>
    </source>
</reference>
<dbReference type="PANTHER" id="PTHR19848">
    <property type="entry name" value="WD40 REPEAT PROTEIN"/>
    <property type="match status" value="1"/>
</dbReference>
<dbReference type="PANTHER" id="PTHR19848:SF8">
    <property type="entry name" value="F-BOX AND WD REPEAT DOMAIN CONTAINING 7"/>
    <property type="match status" value="1"/>
</dbReference>
<organism evidence="5 6">
    <name type="scientific">Ambispora gerdemannii</name>
    <dbReference type="NCBI Taxonomy" id="144530"/>
    <lineage>
        <taxon>Eukaryota</taxon>
        <taxon>Fungi</taxon>
        <taxon>Fungi incertae sedis</taxon>
        <taxon>Mucoromycota</taxon>
        <taxon>Glomeromycotina</taxon>
        <taxon>Glomeromycetes</taxon>
        <taxon>Archaeosporales</taxon>
        <taxon>Ambisporaceae</taxon>
        <taxon>Ambispora</taxon>
    </lineage>
</organism>
<protein>
    <submittedName>
        <fullName evidence="5">12_t:CDS:1</fullName>
    </submittedName>
</protein>
<keyword evidence="2" id="KW-0677">Repeat</keyword>
<dbReference type="SUPFAM" id="SSF50978">
    <property type="entry name" value="WD40 repeat-like"/>
    <property type="match status" value="1"/>
</dbReference>
<evidence type="ECO:0000256" key="1">
    <source>
        <dbReference type="ARBA" id="ARBA00022574"/>
    </source>
</evidence>
<dbReference type="CDD" id="cd00200">
    <property type="entry name" value="WD40"/>
    <property type="match status" value="1"/>
</dbReference>
<accession>A0A9N9CA84</accession>
<feature type="repeat" description="WD" evidence="3">
    <location>
        <begin position="200"/>
        <end position="239"/>
    </location>
</feature>
<feature type="repeat" description="WD" evidence="3">
    <location>
        <begin position="360"/>
        <end position="399"/>
    </location>
</feature>
<sequence>MKSPISALQSGKLKVLKMFKSVISEDPRHRQISRRQLSAFPSPSKSIVGCLEIEDEGFFTVDDCILRIDFLCSLPYEVATSILLFLNFNTLCRISRVSRAWYCIVRDNEIWRGLYMESQRWKVTIPPEVIYGDLDWKKMFKHRYLLAKRWNEGECDKRYLRGHTDSVYCIQFDENKIVTGSRDKTIKFWNINTGACLRTLTGHDASVLCLQFNESIMVSGSSDMSVIVWDMHSLVPIRKLEGHTAGVLDICFNETFIVSCSKDSTIKVWDIETGECLRTLKGHRGPVNAVQLKDNKIISASGDALIKLWDAETGKCIRDFIGHTRGLACVQYDGKLVVSGSNDQTIKIWDAETGKCIRTLFGHTELVRTLHFDEDKIVSGSYDQSVKVWDLKSGKPLLDFKDGHTSWVFDVQFSTTKIVR</sequence>
<dbReference type="PRINTS" id="PR00320">
    <property type="entry name" value="GPROTEINBRPT"/>
</dbReference>
<feature type="domain" description="F-box" evidence="4">
    <location>
        <begin position="68"/>
        <end position="114"/>
    </location>
</feature>
<evidence type="ECO:0000313" key="6">
    <source>
        <dbReference type="Proteomes" id="UP000789831"/>
    </source>
</evidence>
<dbReference type="PROSITE" id="PS50294">
    <property type="entry name" value="WD_REPEATS_REGION"/>
    <property type="match status" value="6"/>
</dbReference>
<keyword evidence="1 3" id="KW-0853">WD repeat</keyword>
<dbReference type="Pfam" id="PF12937">
    <property type="entry name" value="F-box-like"/>
    <property type="match status" value="1"/>
</dbReference>
<dbReference type="AlphaFoldDB" id="A0A9N9CA84"/>
<dbReference type="InterPro" id="IPR019775">
    <property type="entry name" value="WD40_repeat_CS"/>
</dbReference>
<evidence type="ECO:0000256" key="2">
    <source>
        <dbReference type="ARBA" id="ARBA00022737"/>
    </source>
</evidence>
<feature type="repeat" description="WD" evidence="3">
    <location>
        <begin position="160"/>
        <end position="199"/>
    </location>
</feature>
<dbReference type="Pfam" id="PF00400">
    <property type="entry name" value="WD40"/>
    <property type="match status" value="6"/>
</dbReference>
<proteinExistence type="predicted"/>
<dbReference type="SMART" id="SM00320">
    <property type="entry name" value="WD40"/>
    <property type="match status" value="6"/>
</dbReference>
<feature type="repeat" description="WD" evidence="3">
    <location>
        <begin position="240"/>
        <end position="279"/>
    </location>
</feature>
<keyword evidence="6" id="KW-1185">Reference proteome</keyword>
<feature type="repeat" description="WD" evidence="3">
    <location>
        <begin position="320"/>
        <end position="359"/>
    </location>
</feature>
<dbReference type="Gene3D" id="1.20.1280.50">
    <property type="match status" value="1"/>
</dbReference>
<dbReference type="SUPFAM" id="SSF81383">
    <property type="entry name" value="F-box domain"/>
    <property type="match status" value="1"/>
</dbReference>
<evidence type="ECO:0000313" key="5">
    <source>
        <dbReference type="EMBL" id="CAG8593845.1"/>
    </source>
</evidence>
<name>A0A9N9CA84_9GLOM</name>
<feature type="repeat" description="WD" evidence="3">
    <location>
        <begin position="280"/>
        <end position="319"/>
    </location>
</feature>
<comment type="caution">
    <text evidence="5">The sequence shown here is derived from an EMBL/GenBank/DDBJ whole genome shotgun (WGS) entry which is preliminary data.</text>
</comment>
<dbReference type="InterPro" id="IPR036047">
    <property type="entry name" value="F-box-like_dom_sf"/>
</dbReference>
<dbReference type="OrthoDB" id="19711at2759"/>
<dbReference type="InterPro" id="IPR001680">
    <property type="entry name" value="WD40_rpt"/>
</dbReference>
<evidence type="ECO:0000256" key="3">
    <source>
        <dbReference type="PROSITE-ProRule" id="PRU00221"/>
    </source>
</evidence>
<dbReference type="Gene3D" id="2.130.10.10">
    <property type="entry name" value="YVTN repeat-like/Quinoprotein amine dehydrogenase"/>
    <property type="match status" value="2"/>
</dbReference>
<dbReference type="PROSITE" id="PS00678">
    <property type="entry name" value="WD_REPEATS_1"/>
    <property type="match status" value="6"/>
</dbReference>